<evidence type="ECO:0000313" key="11">
    <source>
        <dbReference type="EMBL" id="EAV46457.1"/>
    </source>
</evidence>
<proteinExistence type="inferred from homology"/>
<dbReference type="OrthoDB" id="5688590at2"/>
<feature type="active site" evidence="7">
    <location>
        <position position="83"/>
    </location>
</feature>
<dbReference type="GO" id="GO:0071555">
    <property type="term" value="P:cell wall organization"/>
    <property type="evidence" value="ECO:0007669"/>
    <property type="project" value="UniProtKB-KW"/>
</dbReference>
<evidence type="ECO:0000256" key="6">
    <source>
        <dbReference type="ARBA" id="ARBA00023316"/>
    </source>
</evidence>
<evidence type="ECO:0000256" key="2">
    <source>
        <dbReference type="ARBA" id="ARBA00022729"/>
    </source>
</evidence>
<keyword evidence="4" id="KW-0133">Cell shape</keyword>
<dbReference type="Proteomes" id="UP000054262">
    <property type="component" value="Unassembled WGS sequence"/>
</dbReference>
<keyword evidence="2" id="KW-0732">Signal</keyword>
<evidence type="ECO:0000313" key="12">
    <source>
        <dbReference type="Proteomes" id="UP000054262"/>
    </source>
</evidence>
<dbReference type="GO" id="GO:0009252">
    <property type="term" value="P:peptidoglycan biosynthetic process"/>
    <property type="evidence" value="ECO:0007669"/>
    <property type="project" value="UniProtKB-KW"/>
</dbReference>
<evidence type="ECO:0000256" key="7">
    <source>
        <dbReference type="PIRSR" id="PIRSR618044-1"/>
    </source>
</evidence>
<accession>A0P4J7</accession>
<feature type="active site" description="Acyl-ester intermediate" evidence="7">
    <location>
        <position position="26"/>
    </location>
</feature>
<dbReference type="PANTHER" id="PTHR21581:SF26">
    <property type="entry name" value="D-ALANYL-D-ALANINE ENDOPEPTIDASE"/>
    <property type="match status" value="1"/>
</dbReference>
<feature type="binding site" evidence="8">
    <location>
        <position position="190"/>
    </location>
    <ligand>
        <name>substrate</name>
    </ligand>
</feature>
<dbReference type="Pfam" id="PF00768">
    <property type="entry name" value="Peptidase_S11"/>
    <property type="match status" value="1"/>
</dbReference>
<keyword evidence="11" id="KW-0645">Protease</keyword>
<dbReference type="InterPro" id="IPR018044">
    <property type="entry name" value="Peptidase_S11"/>
</dbReference>
<dbReference type="PANTHER" id="PTHR21581">
    <property type="entry name" value="D-ALANYL-D-ALANINE CARBOXYPEPTIDASE"/>
    <property type="match status" value="1"/>
</dbReference>
<comment type="caution">
    <text evidence="11">The sequence shown here is derived from an EMBL/GenBank/DDBJ whole genome shotgun (WGS) entry which is preliminary data.</text>
</comment>
<evidence type="ECO:0000256" key="8">
    <source>
        <dbReference type="PIRSR" id="PIRSR618044-2"/>
    </source>
</evidence>
<dbReference type="AlphaFoldDB" id="A0P4J7"/>
<evidence type="ECO:0000256" key="4">
    <source>
        <dbReference type="ARBA" id="ARBA00022960"/>
    </source>
</evidence>
<evidence type="ECO:0000256" key="9">
    <source>
        <dbReference type="RuleBase" id="RU004016"/>
    </source>
</evidence>
<reference evidence="11 12" key="1">
    <citation type="submission" date="2006-11" db="EMBL/GenBank/DDBJ databases">
        <authorList>
            <person name="Giovannoni S."/>
            <person name="Vergin K."/>
            <person name="Ferriera S."/>
            <person name="Johnson J."/>
            <person name="Kravitz S."/>
            <person name="Beeson K."/>
            <person name="Sutton G."/>
            <person name="Rogers Y.-H."/>
            <person name="Friedman R."/>
            <person name="Frazier M."/>
            <person name="Venter J.C."/>
        </authorList>
    </citation>
    <scope>NUCLEOTIDE SEQUENCE [LARGE SCALE GENOMIC DNA]</scope>
    <source>
        <strain evidence="11 12">HTCC2181</strain>
    </source>
</reference>
<sequence length="256" mass="28592">MAMVVSQHTDEVIYQKKAYTKTSIASLTKLMTAMVIIDSGLDLKEKVVISKEDIDRLKWTGSRLTFGTKLTRLELLSVALMASDNRAASALSRSYPAGKKAFVRAMNIKALQLGMHNSFFADPTGLDKRNISTARDLVRMTKAAYQYPLIRDLSTNPNGNVKVGKRKKSIGFSNTNSLVRKGQWDIGLSKTGFIREAGRCLVMQTVINNEPVIIVLLDSFGKYTRVADAKRIKTWMEKEKKINKVTNLQNSTKQPS</sequence>
<keyword evidence="5" id="KW-0573">Peptidoglycan synthesis</keyword>
<evidence type="ECO:0000256" key="3">
    <source>
        <dbReference type="ARBA" id="ARBA00022801"/>
    </source>
</evidence>
<keyword evidence="3" id="KW-0378">Hydrolase</keyword>
<dbReference type="GO" id="GO:0006508">
    <property type="term" value="P:proteolysis"/>
    <property type="evidence" value="ECO:0007669"/>
    <property type="project" value="InterPro"/>
</dbReference>
<dbReference type="MEROPS" id="S11.007"/>
<name>A0P4J7_9PROT</name>
<feature type="active site" description="Proton acceptor" evidence="7">
    <location>
        <position position="29"/>
    </location>
</feature>
<dbReference type="GO" id="GO:0008360">
    <property type="term" value="P:regulation of cell shape"/>
    <property type="evidence" value="ECO:0007669"/>
    <property type="project" value="UniProtKB-KW"/>
</dbReference>
<evidence type="ECO:0000256" key="5">
    <source>
        <dbReference type="ARBA" id="ARBA00022984"/>
    </source>
</evidence>
<feature type="domain" description="Peptidase S11 D-alanyl-D-alanine carboxypeptidase A N-terminal" evidence="10">
    <location>
        <begin position="2"/>
        <end position="219"/>
    </location>
</feature>
<keyword evidence="6" id="KW-0961">Cell wall biogenesis/degradation</keyword>
<evidence type="ECO:0000259" key="10">
    <source>
        <dbReference type="Pfam" id="PF00768"/>
    </source>
</evidence>
<comment type="similarity">
    <text evidence="1 9">Belongs to the peptidase S11 family.</text>
</comment>
<keyword evidence="11" id="KW-0121">Carboxypeptidase</keyword>
<dbReference type="InterPro" id="IPR012338">
    <property type="entry name" value="Beta-lactam/transpept-like"/>
</dbReference>
<organism evidence="11 12">
    <name type="scientific">Methylophilales bacterium HTCC2181</name>
    <dbReference type="NCBI Taxonomy" id="383631"/>
    <lineage>
        <taxon>Bacteria</taxon>
        <taxon>Pseudomonadati</taxon>
        <taxon>Pseudomonadota</taxon>
        <taxon>Betaproteobacteria</taxon>
        <taxon>Nitrosomonadales</taxon>
        <taxon>OM43 clade</taxon>
    </lineage>
</organism>
<evidence type="ECO:0000256" key="1">
    <source>
        <dbReference type="ARBA" id="ARBA00007164"/>
    </source>
</evidence>
<dbReference type="NCBIfam" id="NF008668">
    <property type="entry name" value="PRK11669.1"/>
    <property type="match status" value="1"/>
</dbReference>
<dbReference type="GO" id="GO:0009002">
    <property type="term" value="F:serine-type D-Ala-D-Ala carboxypeptidase activity"/>
    <property type="evidence" value="ECO:0007669"/>
    <property type="project" value="InterPro"/>
</dbReference>
<gene>
    <name evidence="11" type="ORF">MB2181_00250</name>
</gene>
<protein>
    <submittedName>
        <fullName evidence="11">Probable D-alanyl-D-alanine carboxypeptidase</fullName>
    </submittedName>
</protein>
<keyword evidence="12" id="KW-1185">Reference proteome</keyword>
<dbReference type="SUPFAM" id="SSF56601">
    <property type="entry name" value="beta-lactamase/transpeptidase-like"/>
    <property type="match status" value="1"/>
</dbReference>
<dbReference type="PRINTS" id="PR00725">
    <property type="entry name" value="DADACBPTASE1"/>
</dbReference>
<dbReference type="InterPro" id="IPR001967">
    <property type="entry name" value="Peptidase_S11_N"/>
</dbReference>
<dbReference type="EMBL" id="AAUX01000001">
    <property type="protein sequence ID" value="EAV46457.1"/>
    <property type="molecule type" value="Genomic_DNA"/>
</dbReference>
<dbReference type="Gene3D" id="3.40.710.10">
    <property type="entry name" value="DD-peptidase/beta-lactamase superfamily"/>
    <property type="match status" value="1"/>
</dbReference>